<evidence type="ECO:0000313" key="2">
    <source>
        <dbReference type="EMBL" id="KAF2993249.1"/>
    </source>
</evidence>
<keyword evidence="3" id="KW-1185">Reference proteome</keyword>
<dbReference type="EMBL" id="SWKU01000056">
    <property type="protein sequence ID" value="KAF2993249.1"/>
    <property type="molecule type" value="Genomic_DNA"/>
</dbReference>
<dbReference type="AlphaFoldDB" id="A0A9P4T3A1"/>
<evidence type="ECO:0000256" key="1">
    <source>
        <dbReference type="SAM" id="SignalP"/>
    </source>
</evidence>
<feature type="signal peptide" evidence="1">
    <location>
        <begin position="1"/>
        <end position="15"/>
    </location>
</feature>
<keyword evidence="1" id="KW-0732">Signal</keyword>
<comment type="caution">
    <text evidence="2">The sequence shown here is derived from an EMBL/GenBank/DDBJ whole genome shotgun (WGS) entry which is preliminary data.</text>
</comment>
<evidence type="ECO:0000313" key="3">
    <source>
        <dbReference type="Proteomes" id="UP000801428"/>
    </source>
</evidence>
<feature type="chain" id="PRO_5040496655" evidence="1">
    <location>
        <begin position="16"/>
        <end position="133"/>
    </location>
</feature>
<reference evidence="2" key="1">
    <citation type="submission" date="2019-04" db="EMBL/GenBank/DDBJ databases">
        <title>Sequencing of skin fungus with MAO and IRED activity.</title>
        <authorList>
            <person name="Marsaioli A.J."/>
            <person name="Bonatto J.M.C."/>
            <person name="Reis Junior O."/>
        </authorList>
    </citation>
    <scope>NUCLEOTIDE SEQUENCE</scope>
    <source>
        <strain evidence="2">30M1</strain>
    </source>
</reference>
<dbReference type="Proteomes" id="UP000801428">
    <property type="component" value="Unassembled WGS sequence"/>
</dbReference>
<accession>A0A9P4T3A1</accession>
<sequence>MQFFISLIILAPTIAKAMPAVSERGVATSDAVYTYLIPDDYRAAHPYAPESVSFNQAQFDEFKSLFPAETTAANEVIVTRDVSVSQVENHALENLSEQGIGKKLKCWACKAGCGILAGDAIEPCIAVCLATVC</sequence>
<gene>
    <name evidence="2" type="ORF">E8E13_000628</name>
</gene>
<protein>
    <submittedName>
        <fullName evidence="2">Uncharacterized protein</fullName>
    </submittedName>
</protein>
<name>A0A9P4T3A1_CURKU</name>
<proteinExistence type="predicted"/>
<organism evidence="2 3">
    <name type="scientific">Curvularia kusanoi</name>
    <name type="common">Cochliobolus kusanoi</name>
    <dbReference type="NCBI Taxonomy" id="90978"/>
    <lineage>
        <taxon>Eukaryota</taxon>
        <taxon>Fungi</taxon>
        <taxon>Dikarya</taxon>
        <taxon>Ascomycota</taxon>
        <taxon>Pezizomycotina</taxon>
        <taxon>Dothideomycetes</taxon>
        <taxon>Pleosporomycetidae</taxon>
        <taxon>Pleosporales</taxon>
        <taxon>Pleosporineae</taxon>
        <taxon>Pleosporaceae</taxon>
        <taxon>Curvularia</taxon>
    </lineage>
</organism>